<keyword evidence="3" id="KW-1185">Reference proteome</keyword>
<dbReference type="RefSeq" id="XP_018042601.1">
    <property type="nucleotide sequence ID" value="XM_018181712.1"/>
</dbReference>
<dbReference type="Proteomes" id="UP000077069">
    <property type="component" value="Unassembled WGS sequence"/>
</dbReference>
<protein>
    <submittedName>
        <fullName evidence="2">Uncharacterized protein</fullName>
    </submittedName>
</protein>
<feature type="transmembrane region" description="Helical" evidence="1">
    <location>
        <begin position="40"/>
        <end position="60"/>
    </location>
</feature>
<dbReference type="InParanoid" id="A0A177CYC8"/>
<organism evidence="2 3">
    <name type="scientific">Paraphaeosphaeria sporulosa</name>
    <dbReference type="NCBI Taxonomy" id="1460663"/>
    <lineage>
        <taxon>Eukaryota</taxon>
        <taxon>Fungi</taxon>
        <taxon>Dikarya</taxon>
        <taxon>Ascomycota</taxon>
        <taxon>Pezizomycotina</taxon>
        <taxon>Dothideomycetes</taxon>
        <taxon>Pleosporomycetidae</taxon>
        <taxon>Pleosporales</taxon>
        <taxon>Massarineae</taxon>
        <taxon>Didymosphaeriaceae</taxon>
        <taxon>Paraphaeosphaeria</taxon>
    </lineage>
</organism>
<keyword evidence="1" id="KW-0472">Membrane</keyword>
<evidence type="ECO:0000313" key="2">
    <source>
        <dbReference type="EMBL" id="OAG12236.1"/>
    </source>
</evidence>
<proteinExistence type="predicted"/>
<gene>
    <name evidence="2" type="ORF">CC84DRAFT_1201287</name>
</gene>
<keyword evidence="1" id="KW-0812">Transmembrane</keyword>
<dbReference type="EMBL" id="KV441548">
    <property type="protein sequence ID" value="OAG12236.1"/>
    <property type="molecule type" value="Genomic_DNA"/>
</dbReference>
<sequence>MPSTMADEQTPSLVGQLLRAVGGWTTPSGKGLFMFRMMTFGASCAGICGVSAAFLSSVFYGPIGSIAFAIGSSIGWIAAAIYGWRTSVAHSLIAYDQYPKLMLIHMTRSFRLMGLERVKLDSPEDVANFRYRLVNDLRYKSMLVGAYETAAPLIDLQSLITYKRVARVECSLCLSAPLTLAISRRSAR</sequence>
<accession>A0A177CYC8</accession>
<reference evidence="2 3" key="1">
    <citation type="submission" date="2016-05" db="EMBL/GenBank/DDBJ databases">
        <title>Comparative analysis of secretome profiles of manganese(II)-oxidizing ascomycete fungi.</title>
        <authorList>
            <consortium name="DOE Joint Genome Institute"/>
            <person name="Zeiner C.A."/>
            <person name="Purvine S.O."/>
            <person name="Zink E.M."/>
            <person name="Wu S."/>
            <person name="Pasa-Tolic L."/>
            <person name="Chaput D.L."/>
            <person name="Haridas S."/>
            <person name="Grigoriev I.V."/>
            <person name="Santelli C.M."/>
            <person name="Hansel C.M."/>
        </authorList>
    </citation>
    <scope>NUCLEOTIDE SEQUENCE [LARGE SCALE GENOMIC DNA]</scope>
    <source>
        <strain evidence="2 3">AP3s5-JAC2a</strain>
    </source>
</reference>
<name>A0A177CYC8_9PLEO</name>
<feature type="transmembrane region" description="Helical" evidence="1">
    <location>
        <begin position="66"/>
        <end position="84"/>
    </location>
</feature>
<dbReference type="OrthoDB" id="3758316at2759"/>
<keyword evidence="1" id="KW-1133">Transmembrane helix</keyword>
<evidence type="ECO:0000256" key="1">
    <source>
        <dbReference type="SAM" id="Phobius"/>
    </source>
</evidence>
<evidence type="ECO:0000313" key="3">
    <source>
        <dbReference type="Proteomes" id="UP000077069"/>
    </source>
</evidence>
<dbReference type="GeneID" id="28765198"/>
<dbReference type="AlphaFoldDB" id="A0A177CYC8"/>